<dbReference type="PANTHER" id="PTHR30055:SF226">
    <property type="entry name" value="HTH-TYPE TRANSCRIPTIONAL REGULATOR PKSA"/>
    <property type="match status" value="1"/>
</dbReference>
<dbReference type="AlphaFoldDB" id="A0A1T5M737"/>
<evidence type="ECO:0000313" key="6">
    <source>
        <dbReference type="Proteomes" id="UP000190961"/>
    </source>
</evidence>
<reference evidence="5 6" key="1">
    <citation type="submission" date="2017-02" db="EMBL/GenBank/DDBJ databases">
        <authorList>
            <person name="Peterson S.W."/>
        </authorList>
    </citation>
    <scope>NUCLEOTIDE SEQUENCE [LARGE SCALE GENOMIC DNA]</scope>
    <source>
        <strain evidence="5 6">DSM 25262</strain>
    </source>
</reference>
<dbReference type="PROSITE" id="PS50977">
    <property type="entry name" value="HTH_TETR_2"/>
    <property type="match status" value="1"/>
</dbReference>
<feature type="transmembrane region" description="Helical" evidence="3">
    <location>
        <begin position="149"/>
        <end position="167"/>
    </location>
</feature>
<evidence type="ECO:0000256" key="3">
    <source>
        <dbReference type="SAM" id="Phobius"/>
    </source>
</evidence>
<organism evidence="5 6">
    <name type="scientific">Ohtaekwangia koreensis</name>
    <dbReference type="NCBI Taxonomy" id="688867"/>
    <lineage>
        <taxon>Bacteria</taxon>
        <taxon>Pseudomonadati</taxon>
        <taxon>Bacteroidota</taxon>
        <taxon>Cytophagia</taxon>
        <taxon>Cytophagales</taxon>
        <taxon>Fulvivirgaceae</taxon>
        <taxon>Ohtaekwangia</taxon>
    </lineage>
</organism>
<dbReference type="InterPro" id="IPR009057">
    <property type="entry name" value="Homeodomain-like_sf"/>
</dbReference>
<sequence>MAKKKVVEADKTTEEKIKEAARTVFMKKGYAGTRTRDIAEEAGLNLALLNYYFRSKEKLFEIVMMEKMQKLFGIIAPILNDSTTTLEKKVELAADTYIHMLLENPDLPIFVLSEIRNNPERFASKVQAGKLIQDSHFVKQIKEKRPDMNPLHFVTSFLALIVFPFIAKPVLQDAANLSPKIFNAMMEERKALIPLWFKALMKAK</sequence>
<keyword evidence="3" id="KW-1133">Transmembrane helix</keyword>
<proteinExistence type="predicted"/>
<dbReference type="PRINTS" id="PR00455">
    <property type="entry name" value="HTHTETR"/>
</dbReference>
<evidence type="ECO:0000256" key="2">
    <source>
        <dbReference type="PROSITE-ProRule" id="PRU00335"/>
    </source>
</evidence>
<keyword evidence="6" id="KW-1185">Reference proteome</keyword>
<evidence type="ECO:0000259" key="4">
    <source>
        <dbReference type="PROSITE" id="PS50977"/>
    </source>
</evidence>
<dbReference type="InterPro" id="IPR050109">
    <property type="entry name" value="HTH-type_TetR-like_transc_reg"/>
</dbReference>
<evidence type="ECO:0000256" key="1">
    <source>
        <dbReference type="ARBA" id="ARBA00023125"/>
    </source>
</evidence>
<dbReference type="Proteomes" id="UP000190961">
    <property type="component" value="Unassembled WGS sequence"/>
</dbReference>
<accession>A0A1T5M737</accession>
<dbReference type="OrthoDB" id="9789566at2"/>
<dbReference type="InterPro" id="IPR001647">
    <property type="entry name" value="HTH_TetR"/>
</dbReference>
<name>A0A1T5M737_9BACT</name>
<dbReference type="EMBL" id="FUZU01000003">
    <property type="protein sequence ID" value="SKC84062.1"/>
    <property type="molecule type" value="Genomic_DNA"/>
</dbReference>
<dbReference type="STRING" id="688867.SAMN05660236_4648"/>
<keyword evidence="1 2" id="KW-0238">DNA-binding</keyword>
<dbReference type="Pfam" id="PF00440">
    <property type="entry name" value="TetR_N"/>
    <property type="match status" value="1"/>
</dbReference>
<dbReference type="GO" id="GO:0000976">
    <property type="term" value="F:transcription cis-regulatory region binding"/>
    <property type="evidence" value="ECO:0007669"/>
    <property type="project" value="TreeGrafter"/>
</dbReference>
<dbReference type="PANTHER" id="PTHR30055">
    <property type="entry name" value="HTH-TYPE TRANSCRIPTIONAL REGULATOR RUTR"/>
    <property type="match status" value="1"/>
</dbReference>
<gene>
    <name evidence="5" type="ORF">SAMN05660236_4648</name>
</gene>
<dbReference type="SUPFAM" id="SSF46689">
    <property type="entry name" value="Homeodomain-like"/>
    <property type="match status" value="1"/>
</dbReference>
<keyword evidence="3" id="KW-0472">Membrane</keyword>
<dbReference type="Gene3D" id="1.10.357.10">
    <property type="entry name" value="Tetracycline Repressor, domain 2"/>
    <property type="match status" value="1"/>
</dbReference>
<dbReference type="GO" id="GO:0003700">
    <property type="term" value="F:DNA-binding transcription factor activity"/>
    <property type="evidence" value="ECO:0007669"/>
    <property type="project" value="TreeGrafter"/>
</dbReference>
<feature type="DNA-binding region" description="H-T-H motif" evidence="2">
    <location>
        <begin position="34"/>
        <end position="53"/>
    </location>
</feature>
<evidence type="ECO:0000313" key="5">
    <source>
        <dbReference type="EMBL" id="SKC84062.1"/>
    </source>
</evidence>
<keyword evidence="3" id="KW-0812">Transmembrane</keyword>
<dbReference type="RefSeq" id="WP_079689152.1">
    <property type="nucleotide sequence ID" value="NZ_FUZU01000003.1"/>
</dbReference>
<protein>
    <submittedName>
        <fullName evidence="5">Transcriptional regulator, TetR family</fullName>
    </submittedName>
</protein>
<feature type="domain" description="HTH tetR-type" evidence="4">
    <location>
        <begin position="11"/>
        <end position="71"/>
    </location>
</feature>